<feature type="compositionally biased region" description="Basic and acidic residues" evidence="7">
    <location>
        <begin position="191"/>
        <end position="201"/>
    </location>
</feature>
<feature type="region of interest" description="Disordered" evidence="7">
    <location>
        <begin position="183"/>
        <end position="204"/>
    </location>
</feature>
<evidence type="ECO:0000256" key="4">
    <source>
        <dbReference type="ARBA" id="ARBA00023203"/>
    </source>
</evidence>
<comment type="function">
    <text evidence="6">Functions as actin-binding component of the Arp2/3 complex which is involved in regulation of actin polymerization and together with an activating nucleation-promoting factor (NPF) mediates the formation of branched actin networks.</text>
</comment>
<proteinExistence type="inferred from homology"/>
<evidence type="ECO:0000256" key="2">
    <source>
        <dbReference type="ARBA" id="ARBA00007192"/>
    </source>
</evidence>
<dbReference type="GO" id="GO:0030041">
    <property type="term" value="P:actin filament polymerization"/>
    <property type="evidence" value="ECO:0007669"/>
    <property type="project" value="InterPro"/>
</dbReference>
<protein>
    <recommendedName>
        <fullName evidence="6">Arp2/3 complex 34 kDa subunit</fullName>
    </recommendedName>
</protein>
<dbReference type="GO" id="GO:0051015">
    <property type="term" value="F:actin filament binding"/>
    <property type="evidence" value="ECO:0007669"/>
    <property type="project" value="TreeGrafter"/>
</dbReference>
<dbReference type="GO" id="GO:0034314">
    <property type="term" value="P:Arp2/3 complex-mediated actin nucleation"/>
    <property type="evidence" value="ECO:0007669"/>
    <property type="project" value="InterPro"/>
</dbReference>
<dbReference type="EMBL" id="MU827334">
    <property type="protein sequence ID" value="KAJ7354738.1"/>
    <property type="molecule type" value="Genomic_DNA"/>
</dbReference>
<name>A0A9W9YLA5_9CNID</name>
<dbReference type="GO" id="GO:0005200">
    <property type="term" value="F:structural constituent of cytoskeleton"/>
    <property type="evidence" value="ECO:0007669"/>
    <property type="project" value="TreeGrafter"/>
</dbReference>
<accession>A0A9W9YLA5</accession>
<comment type="subcellular location">
    <subcellularLocation>
        <location evidence="1 6">Cytoplasm</location>
        <location evidence="1 6">Cytoskeleton</location>
    </subcellularLocation>
</comment>
<dbReference type="InterPro" id="IPR007188">
    <property type="entry name" value="ARPC2"/>
</dbReference>
<comment type="subunit">
    <text evidence="6">Component of the Arp2/3 complex.</text>
</comment>
<evidence type="ECO:0000313" key="9">
    <source>
        <dbReference type="Proteomes" id="UP001163046"/>
    </source>
</evidence>
<gene>
    <name evidence="8" type="primary">ARPC2_1</name>
    <name evidence="8" type="ORF">OS493_030515</name>
</gene>
<dbReference type="PANTHER" id="PTHR12058">
    <property type="entry name" value="ARP2/3 COMPLEX 34 KDA SUBUNIT"/>
    <property type="match status" value="1"/>
</dbReference>
<keyword evidence="3 6" id="KW-0963">Cytoplasm</keyword>
<evidence type="ECO:0000256" key="3">
    <source>
        <dbReference type="ARBA" id="ARBA00022490"/>
    </source>
</evidence>
<dbReference type="GO" id="GO:0005885">
    <property type="term" value="C:Arp2/3 protein complex"/>
    <property type="evidence" value="ECO:0007669"/>
    <property type="project" value="InterPro"/>
</dbReference>
<dbReference type="Proteomes" id="UP001163046">
    <property type="component" value="Unassembled WGS sequence"/>
</dbReference>
<dbReference type="AlphaFoldDB" id="A0A9W9YLA5"/>
<reference evidence="8" key="1">
    <citation type="submission" date="2023-01" db="EMBL/GenBank/DDBJ databases">
        <title>Genome assembly of the deep-sea coral Lophelia pertusa.</title>
        <authorList>
            <person name="Herrera S."/>
            <person name="Cordes E."/>
        </authorList>
    </citation>
    <scope>NUCLEOTIDE SEQUENCE</scope>
    <source>
        <strain evidence="8">USNM1676648</strain>
        <tissue evidence="8">Polyp</tissue>
    </source>
</reference>
<comment type="caution">
    <text evidence="8">The sequence shown here is derived from an EMBL/GenBank/DDBJ whole genome shotgun (WGS) entry which is preliminary data.</text>
</comment>
<dbReference type="Pfam" id="PF04045">
    <property type="entry name" value="P34-Arc"/>
    <property type="match status" value="2"/>
</dbReference>
<evidence type="ECO:0000256" key="6">
    <source>
        <dbReference type="RuleBase" id="RU364015"/>
    </source>
</evidence>
<keyword evidence="9" id="KW-1185">Reference proteome</keyword>
<evidence type="ECO:0000256" key="7">
    <source>
        <dbReference type="SAM" id="MobiDB-lite"/>
    </source>
</evidence>
<comment type="similarity">
    <text evidence="2 6">Belongs to the ARPC2 family.</text>
</comment>
<evidence type="ECO:0000256" key="1">
    <source>
        <dbReference type="ARBA" id="ARBA00004245"/>
    </source>
</evidence>
<organism evidence="8 9">
    <name type="scientific">Desmophyllum pertusum</name>
    <dbReference type="NCBI Taxonomy" id="174260"/>
    <lineage>
        <taxon>Eukaryota</taxon>
        <taxon>Metazoa</taxon>
        <taxon>Cnidaria</taxon>
        <taxon>Anthozoa</taxon>
        <taxon>Hexacorallia</taxon>
        <taxon>Scleractinia</taxon>
        <taxon>Caryophylliina</taxon>
        <taxon>Caryophylliidae</taxon>
        <taxon>Desmophyllum</taxon>
    </lineage>
</organism>
<evidence type="ECO:0000313" key="8">
    <source>
        <dbReference type="EMBL" id="KAJ7354738.1"/>
    </source>
</evidence>
<keyword evidence="5 6" id="KW-0206">Cytoskeleton</keyword>
<sequence length="223" mass="25351">MKFYADLQKYGADELLKKVYGSLMTTTEEEELIQKLALLKRNCFASVFEKYFDYQQAGSGGEQHAVINYRDDESITVLKMMMMLSLAKFFMQEFKEGRRASQTAPQVLFSHKEPPKELQGTDAKTGDNIGYITFVLEPRTQNPKHVTALLILSTPSGITCIITSNVQRHTFIPGCEPEHLNLSKYSTEPDQNQKHREENYHGQDVCSSVRTSGVSFYSHNFSA</sequence>
<evidence type="ECO:0000256" key="5">
    <source>
        <dbReference type="ARBA" id="ARBA00023212"/>
    </source>
</evidence>
<dbReference type="InterPro" id="IPR034666">
    <property type="entry name" value="ARPC2/4"/>
</dbReference>
<dbReference type="SUPFAM" id="SSF69645">
    <property type="entry name" value="Arp2/3 complex subunits"/>
    <property type="match status" value="2"/>
</dbReference>
<dbReference type="Gene3D" id="3.30.1460.20">
    <property type="match status" value="2"/>
</dbReference>
<dbReference type="PANTHER" id="PTHR12058:SF0">
    <property type="entry name" value="ACTIN-RELATED PROTEIN 2_3 COMPLEX SUBUNIT 2"/>
    <property type="match status" value="1"/>
</dbReference>
<keyword evidence="4 6" id="KW-0009">Actin-binding</keyword>
<dbReference type="OrthoDB" id="148331at2759"/>